<evidence type="ECO:0000256" key="14">
    <source>
        <dbReference type="ARBA" id="ARBA00023242"/>
    </source>
</evidence>
<evidence type="ECO:0000256" key="19">
    <source>
        <dbReference type="SAM" id="MobiDB-lite"/>
    </source>
</evidence>
<sequence length="240" mass="26308">MKPPNMEDLTITDSDSDDIFSNPSTKKKLEADSGDAGAGKSRGKESHYTTEEAREESLRHELERVRNVNKVIEGVIESLQKAKDNMNTVSKTVDNASTLLHTWTRILSQTEHNQRLILNRQWQGATQDLADIQNEEVQRQHAMERREAEDYARREATARRVEDERRRAEAAATRGTTRGRGRGGVKSRGASTSTGSSGQYVGVGGQTGRGLTRRGSTGTRSSTSGSGIGRGLRGRGRGPS</sequence>
<keyword evidence="15" id="KW-0131">Cell cycle</keyword>
<evidence type="ECO:0000256" key="5">
    <source>
        <dbReference type="ARBA" id="ARBA00022454"/>
    </source>
</evidence>
<dbReference type="InterPro" id="IPR013960">
    <property type="entry name" value="DASH_Duo1"/>
</dbReference>
<evidence type="ECO:0000256" key="2">
    <source>
        <dbReference type="ARBA" id="ARBA00004186"/>
    </source>
</evidence>
<evidence type="ECO:0000256" key="3">
    <source>
        <dbReference type="ARBA" id="ARBA00004629"/>
    </source>
</evidence>
<evidence type="ECO:0000256" key="15">
    <source>
        <dbReference type="ARBA" id="ARBA00023306"/>
    </source>
</evidence>
<keyword evidence="21" id="KW-1185">Reference proteome</keyword>
<feature type="compositionally biased region" description="Basic and acidic residues" evidence="19">
    <location>
        <begin position="42"/>
        <end position="57"/>
    </location>
</feature>
<dbReference type="GO" id="GO:0005874">
    <property type="term" value="C:microtubule"/>
    <property type="evidence" value="ECO:0007669"/>
    <property type="project" value="UniProtKB-KW"/>
</dbReference>
<feature type="region of interest" description="Disordered" evidence="19">
    <location>
        <begin position="140"/>
        <end position="240"/>
    </location>
</feature>
<keyword evidence="7" id="KW-0132">Cell division</keyword>
<keyword evidence="10" id="KW-0159">Chromosome partition</keyword>
<feature type="compositionally biased region" description="Basic and acidic residues" evidence="19">
    <location>
        <begin position="140"/>
        <end position="169"/>
    </location>
</feature>
<evidence type="ECO:0000313" key="21">
    <source>
        <dbReference type="Proteomes" id="UP000700596"/>
    </source>
</evidence>
<dbReference type="GO" id="GO:0042729">
    <property type="term" value="C:DASH complex"/>
    <property type="evidence" value="ECO:0007669"/>
    <property type="project" value="InterPro"/>
</dbReference>
<evidence type="ECO:0000256" key="4">
    <source>
        <dbReference type="ARBA" id="ARBA00005366"/>
    </source>
</evidence>
<dbReference type="GO" id="GO:0000278">
    <property type="term" value="P:mitotic cell cycle"/>
    <property type="evidence" value="ECO:0007669"/>
    <property type="project" value="InterPro"/>
</dbReference>
<dbReference type="GO" id="GO:0051301">
    <property type="term" value="P:cell division"/>
    <property type="evidence" value="ECO:0007669"/>
    <property type="project" value="UniProtKB-KW"/>
</dbReference>
<protein>
    <recommendedName>
        <fullName evidence="17">DASH complex subunit DUO1</fullName>
    </recommendedName>
    <alternativeName>
        <fullName evidence="18">Outer kinetochore protein DUO1</fullName>
    </alternativeName>
</protein>
<evidence type="ECO:0000256" key="11">
    <source>
        <dbReference type="ARBA" id="ARBA00022838"/>
    </source>
</evidence>
<evidence type="ECO:0000256" key="1">
    <source>
        <dbReference type="ARBA" id="ARBA00004123"/>
    </source>
</evidence>
<evidence type="ECO:0000256" key="8">
    <source>
        <dbReference type="ARBA" id="ARBA00022701"/>
    </source>
</evidence>
<reference evidence="20" key="1">
    <citation type="journal article" date="2021" name="Nat. Commun.">
        <title>Genetic determinants of endophytism in the Arabidopsis root mycobiome.</title>
        <authorList>
            <person name="Mesny F."/>
            <person name="Miyauchi S."/>
            <person name="Thiergart T."/>
            <person name="Pickel B."/>
            <person name="Atanasova L."/>
            <person name="Karlsson M."/>
            <person name="Huettel B."/>
            <person name="Barry K.W."/>
            <person name="Haridas S."/>
            <person name="Chen C."/>
            <person name="Bauer D."/>
            <person name="Andreopoulos W."/>
            <person name="Pangilinan J."/>
            <person name="LaButti K."/>
            <person name="Riley R."/>
            <person name="Lipzen A."/>
            <person name="Clum A."/>
            <person name="Drula E."/>
            <person name="Henrissat B."/>
            <person name="Kohler A."/>
            <person name="Grigoriev I.V."/>
            <person name="Martin F.M."/>
            <person name="Hacquard S."/>
        </authorList>
    </citation>
    <scope>NUCLEOTIDE SEQUENCE</scope>
    <source>
        <strain evidence="20">MPI-CAGE-CH-0243</strain>
    </source>
</reference>
<dbReference type="Pfam" id="PF08651">
    <property type="entry name" value="DASH_Duo1"/>
    <property type="match status" value="1"/>
</dbReference>
<proteinExistence type="inferred from homology"/>
<keyword evidence="9" id="KW-0498">Mitosis</keyword>
<keyword evidence="11" id="KW-0995">Kinetochore</keyword>
<evidence type="ECO:0000256" key="17">
    <source>
        <dbReference type="ARBA" id="ARBA00044152"/>
    </source>
</evidence>
<evidence type="ECO:0000256" key="16">
    <source>
        <dbReference type="ARBA" id="ARBA00023328"/>
    </source>
</evidence>
<evidence type="ECO:0000256" key="6">
    <source>
        <dbReference type="ARBA" id="ARBA00022490"/>
    </source>
</evidence>
<feature type="compositionally biased region" description="Low complexity" evidence="19">
    <location>
        <begin position="191"/>
        <end position="200"/>
    </location>
</feature>
<dbReference type="PANTHER" id="PTHR28216">
    <property type="entry name" value="DASH COMPLEX SUBUNIT DUO1"/>
    <property type="match status" value="1"/>
</dbReference>
<dbReference type="AlphaFoldDB" id="A0A9P9J2B1"/>
<keyword evidence="13" id="KW-0206">Cytoskeleton</keyword>
<keyword evidence="16" id="KW-0137">Centromere</keyword>
<dbReference type="OrthoDB" id="5599235at2759"/>
<organism evidence="20 21">
    <name type="scientific">Dendryphion nanum</name>
    <dbReference type="NCBI Taxonomy" id="256645"/>
    <lineage>
        <taxon>Eukaryota</taxon>
        <taxon>Fungi</taxon>
        <taxon>Dikarya</taxon>
        <taxon>Ascomycota</taxon>
        <taxon>Pezizomycotina</taxon>
        <taxon>Dothideomycetes</taxon>
        <taxon>Pleosporomycetidae</taxon>
        <taxon>Pleosporales</taxon>
        <taxon>Torulaceae</taxon>
        <taxon>Dendryphion</taxon>
    </lineage>
</organism>
<evidence type="ECO:0000256" key="18">
    <source>
        <dbReference type="ARBA" id="ARBA00044358"/>
    </source>
</evidence>
<evidence type="ECO:0000256" key="10">
    <source>
        <dbReference type="ARBA" id="ARBA00022829"/>
    </source>
</evidence>
<evidence type="ECO:0000256" key="9">
    <source>
        <dbReference type="ARBA" id="ARBA00022776"/>
    </source>
</evidence>
<evidence type="ECO:0000256" key="12">
    <source>
        <dbReference type="ARBA" id="ARBA00023054"/>
    </source>
</evidence>
<gene>
    <name evidence="20" type="ORF">B0J11DRAFT_516915</name>
</gene>
<evidence type="ECO:0000256" key="13">
    <source>
        <dbReference type="ARBA" id="ARBA00023212"/>
    </source>
</evidence>
<comment type="similarity">
    <text evidence="4">Belongs to the DASH complex DUO1 family.</text>
</comment>
<dbReference type="GO" id="GO:0072686">
    <property type="term" value="C:mitotic spindle"/>
    <property type="evidence" value="ECO:0007669"/>
    <property type="project" value="InterPro"/>
</dbReference>
<feature type="region of interest" description="Disordered" evidence="19">
    <location>
        <begin position="1"/>
        <end position="57"/>
    </location>
</feature>
<keyword evidence="8" id="KW-0493">Microtubule</keyword>
<keyword evidence="14" id="KW-0539">Nucleus</keyword>
<comment type="subcellular location">
    <subcellularLocation>
        <location evidence="3">Chromosome</location>
        <location evidence="3">Centromere</location>
        <location evidence="3">Kinetochore</location>
    </subcellularLocation>
    <subcellularLocation>
        <location evidence="2">Cytoplasm</location>
        <location evidence="2">Cytoskeleton</location>
        <location evidence="2">Spindle</location>
    </subcellularLocation>
    <subcellularLocation>
        <location evidence="1">Nucleus</location>
    </subcellularLocation>
</comment>
<accession>A0A9P9J2B1</accession>
<feature type="compositionally biased region" description="Low complexity" evidence="19">
    <location>
        <begin position="209"/>
        <end position="225"/>
    </location>
</feature>
<dbReference type="PANTHER" id="PTHR28216:SF1">
    <property type="entry name" value="DASH COMPLEX SUBUNIT DUO1"/>
    <property type="match status" value="1"/>
</dbReference>
<evidence type="ECO:0000313" key="20">
    <source>
        <dbReference type="EMBL" id="KAH7139490.1"/>
    </source>
</evidence>
<dbReference type="GO" id="GO:0007059">
    <property type="term" value="P:chromosome segregation"/>
    <property type="evidence" value="ECO:0007669"/>
    <property type="project" value="UniProtKB-KW"/>
</dbReference>
<comment type="caution">
    <text evidence="20">The sequence shown here is derived from an EMBL/GenBank/DDBJ whole genome shotgun (WGS) entry which is preliminary data.</text>
</comment>
<keyword evidence="12" id="KW-0175">Coiled coil</keyword>
<name>A0A9P9J2B1_9PLEO</name>
<keyword evidence="6" id="KW-0963">Cytoplasm</keyword>
<keyword evidence="5" id="KW-0158">Chromosome</keyword>
<evidence type="ECO:0000256" key="7">
    <source>
        <dbReference type="ARBA" id="ARBA00022618"/>
    </source>
</evidence>
<dbReference type="EMBL" id="JAGMWT010000001">
    <property type="protein sequence ID" value="KAH7139490.1"/>
    <property type="molecule type" value="Genomic_DNA"/>
</dbReference>
<dbReference type="Proteomes" id="UP000700596">
    <property type="component" value="Unassembled WGS sequence"/>
</dbReference>